<feature type="transmembrane region" description="Helical" evidence="2">
    <location>
        <begin position="378"/>
        <end position="398"/>
    </location>
</feature>
<accession>A0AAD7E5U9</accession>
<protein>
    <recommendedName>
        <fullName evidence="5">Transmembrane protein 135 N-terminal domain-containing protein</fullName>
    </recommendedName>
</protein>
<feature type="transmembrane region" description="Helical" evidence="2">
    <location>
        <begin position="83"/>
        <end position="102"/>
    </location>
</feature>
<evidence type="ECO:0000256" key="2">
    <source>
        <dbReference type="SAM" id="Phobius"/>
    </source>
</evidence>
<evidence type="ECO:0000313" key="3">
    <source>
        <dbReference type="EMBL" id="KAJ7229186.1"/>
    </source>
</evidence>
<organism evidence="3 4">
    <name type="scientific">Mycena pura</name>
    <dbReference type="NCBI Taxonomy" id="153505"/>
    <lineage>
        <taxon>Eukaryota</taxon>
        <taxon>Fungi</taxon>
        <taxon>Dikarya</taxon>
        <taxon>Basidiomycota</taxon>
        <taxon>Agaricomycotina</taxon>
        <taxon>Agaricomycetes</taxon>
        <taxon>Agaricomycetidae</taxon>
        <taxon>Agaricales</taxon>
        <taxon>Marasmiineae</taxon>
        <taxon>Mycenaceae</taxon>
        <taxon>Mycena</taxon>
    </lineage>
</organism>
<feature type="transmembrane region" description="Helical" evidence="2">
    <location>
        <begin position="255"/>
        <end position="275"/>
    </location>
</feature>
<name>A0AAD7E5U9_9AGAR</name>
<reference evidence="3" key="1">
    <citation type="submission" date="2023-03" db="EMBL/GenBank/DDBJ databases">
        <title>Massive genome expansion in bonnet fungi (Mycena s.s.) driven by repeated elements and novel gene families across ecological guilds.</title>
        <authorList>
            <consortium name="Lawrence Berkeley National Laboratory"/>
            <person name="Harder C.B."/>
            <person name="Miyauchi S."/>
            <person name="Viragh M."/>
            <person name="Kuo A."/>
            <person name="Thoen E."/>
            <person name="Andreopoulos B."/>
            <person name="Lu D."/>
            <person name="Skrede I."/>
            <person name="Drula E."/>
            <person name="Henrissat B."/>
            <person name="Morin E."/>
            <person name="Kohler A."/>
            <person name="Barry K."/>
            <person name="LaButti K."/>
            <person name="Morin E."/>
            <person name="Salamov A."/>
            <person name="Lipzen A."/>
            <person name="Mereny Z."/>
            <person name="Hegedus B."/>
            <person name="Baldrian P."/>
            <person name="Stursova M."/>
            <person name="Weitz H."/>
            <person name="Taylor A."/>
            <person name="Grigoriev I.V."/>
            <person name="Nagy L.G."/>
            <person name="Martin F."/>
            <person name="Kauserud H."/>
        </authorList>
    </citation>
    <scope>NUCLEOTIDE SEQUENCE</scope>
    <source>
        <strain evidence="3">9144</strain>
    </source>
</reference>
<gene>
    <name evidence="3" type="ORF">GGX14DRAFT_417016</name>
</gene>
<dbReference type="AlphaFoldDB" id="A0AAD7E5U9"/>
<feature type="transmembrane region" description="Helical" evidence="2">
    <location>
        <begin position="419"/>
        <end position="439"/>
    </location>
</feature>
<keyword evidence="2" id="KW-0472">Membrane</keyword>
<dbReference type="InterPro" id="IPR026749">
    <property type="entry name" value="Tmem135"/>
</dbReference>
<keyword evidence="2" id="KW-0812">Transmembrane</keyword>
<evidence type="ECO:0008006" key="5">
    <source>
        <dbReference type="Google" id="ProtNLM"/>
    </source>
</evidence>
<keyword evidence="4" id="KW-1185">Reference proteome</keyword>
<evidence type="ECO:0000256" key="1">
    <source>
        <dbReference type="SAM" id="MobiDB-lite"/>
    </source>
</evidence>
<feature type="region of interest" description="Disordered" evidence="1">
    <location>
        <begin position="159"/>
        <end position="180"/>
    </location>
</feature>
<dbReference type="PANTHER" id="PTHR12459">
    <property type="entry name" value="TRANSMEMBRANE PROTEIN 135-RELATED"/>
    <property type="match status" value="1"/>
</dbReference>
<comment type="caution">
    <text evidence="3">The sequence shown here is derived from an EMBL/GenBank/DDBJ whole genome shotgun (WGS) entry which is preliminary data.</text>
</comment>
<proteinExistence type="predicted"/>
<sequence length="558" mass="62541">MDDIEHPSPPRGSKSATSTPSRPMLTSSDEILSFENLVALANYQERIKHARKILWRDKGQPVVDLPTLWDCLEHAVAGGTRSAALAFNIRACFNLFLVLTRMRKVPRAQWFTLTRDAIFGTDSFRFAAMLGSFAALYKFLINALPIVFPSSLPSTRGLSSPIDAEDETTSSPDSGLVTPGLQRRAPRLSLSTHAQMVLVRKRTRRWHSAFAGAISGGLAIMWEKRSRRTDIAQQVFVRGLQGTYNTYSERWGFSIPYGAVVVFSLACGQIMYAFFMRPDTLPRSYVNWIQEASKASADSFIFNRKAVQEHSYDMEALDRIIARPDVTPANTSSLSLLRERVLAGAPDLPRYVPCCGLHPMANSCVGVAITRFLQVSRWMLPIYSALHFVPSILLRWRIFRSNPAHVLMRAGVGSLRSSAFLGMFVIICQAVLCIKHNIYETLMAAPSTSPIRRLLPQRLIDVLISRYTWWLSGFATGLALFLEDERRRAELAMYVIPKALESLWVVARGRGLVLRTGNWGESVLAAIGMGMIMTIYQNDPHHLSGLVRRILYQFIGPN</sequence>
<keyword evidence="2" id="KW-1133">Transmembrane helix</keyword>
<evidence type="ECO:0000313" key="4">
    <source>
        <dbReference type="Proteomes" id="UP001219525"/>
    </source>
</evidence>
<feature type="transmembrane region" description="Helical" evidence="2">
    <location>
        <begin position="123"/>
        <end position="148"/>
    </location>
</feature>
<dbReference type="PANTHER" id="PTHR12459:SF6">
    <property type="entry name" value="GB|AAD46013.1"/>
    <property type="match status" value="1"/>
</dbReference>
<dbReference type="Proteomes" id="UP001219525">
    <property type="component" value="Unassembled WGS sequence"/>
</dbReference>
<dbReference type="EMBL" id="JARJCW010000002">
    <property type="protein sequence ID" value="KAJ7229186.1"/>
    <property type="molecule type" value="Genomic_DNA"/>
</dbReference>
<feature type="compositionally biased region" description="Polar residues" evidence="1">
    <location>
        <begin position="14"/>
        <end position="24"/>
    </location>
</feature>
<feature type="region of interest" description="Disordered" evidence="1">
    <location>
        <begin position="1"/>
        <end position="24"/>
    </location>
</feature>